<dbReference type="Proteomes" id="UP000824160">
    <property type="component" value="Unassembled WGS sequence"/>
</dbReference>
<proteinExistence type="predicted"/>
<name>A0A9D1H8N9_9FIRM</name>
<evidence type="ECO:0000313" key="2">
    <source>
        <dbReference type="EMBL" id="HIT94639.1"/>
    </source>
</evidence>
<protein>
    <submittedName>
        <fullName evidence="2">HD domain-containing protein</fullName>
    </submittedName>
</protein>
<dbReference type="AlphaFoldDB" id="A0A9D1H8N9"/>
<dbReference type="InterPro" id="IPR006674">
    <property type="entry name" value="HD_domain"/>
</dbReference>
<evidence type="ECO:0000313" key="3">
    <source>
        <dbReference type="Proteomes" id="UP000824160"/>
    </source>
</evidence>
<sequence length="189" mass="21577">MIGKEEFIALYQQKITRRGADRLLEWMEKADFFTAPASTRFHLACAGGLMQHSVHVYQRLEKLCAAEYPDQCPYSEETIAVTGLLHDLCKVNFYKEDTRNVKENGVWVQKPYYTVDEQIPYGHGEKSVFIIERFVRLSLEEAIAIRFHMGGFDAKPGDNSVSAAFEKVPLALLLHLADLQASYLDEARE</sequence>
<accession>A0A9D1H8N9</accession>
<reference evidence="2" key="1">
    <citation type="submission" date="2020-10" db="EMBL/GenBank/DDBJ databases">
        <authorList>
            <person name="Gilroy R."/>
        </authorList>
    </citation>
    <scope>NUCLEOTIDE SEQUENCE</scope>
    <source>
        <strain evidence="2">ChiBcec7-5410</strain>
    </source>
</reference>
<gene>
    <name evidence="2" type="ORF">IAC43_05600</name>
</gene>
<organism evidence="2 3">
    <name type="scientific">Candidatus Faecivivens stercoripullorum</name>
    <dbReference type="NCBI Taxonomy" id="2840805"/>
    <lineage>
        <taxon>Bacteria</taxon>
        <taxon>Bacillati</taxon>
        <taxon>Bacillota</taxon>
        <taxon>Clostridia</taxon>
        <taxon>Eubacteriales</taxon>
        <taxon>Oscillospiraceae</taxon>
        <taxon>Oscillospiraceae incertae sedis</taxon>
        <taxon>Candidatus Faecivivens</taxon>
    </lineage>
</organism>
<comment type="caution">
    <text evidence="2">The sequence shown here is derived from an EMBL/GenBank/DDBJ whole genome shotgun (WGS) entry which is preliminary data.</text>
</comment>
<dbReference type="Gene3D" id="1.10.3210.10">
    <property type="entry name" value="Hypothetical protein af1432"/>
    <property type="match status" value="1"/>
</dbReference>
<dbReference type="SUPFAM" id="SSF109604">
    <property type="entry name" value="HD-domain/PDEase-like"/>
    <property type="match status" value="1"/>
</dbReference>
<dbReference type="Pfam" id="PF01966">
    <property type="entry name" value="HD"/>
    <property type="match status" value="1"/>
</dbReference>
<dbReference type="EMBL" id="DVLW01000153">
    <property type="protein sequence ID" value="HIT94639.1"/>
    <property type="molecule type" value="Genomic_DNA"/>
</dbReference>
<reference evidence="2" key="2">
    <citation type="journal article" date="2021" name="PeerJ">
        <title>Extensive microbial diversity within the chicken gut microbiome revealed by metagenomics and culture.</title>
        <authorList>
            <person name="Gilroy R."/>
            <person name="Ravi A."/>
            <person name="Getino M."/>
            <person name="Pursley I."/>
            <person name="Horton D.L."/>
            <person name="Alikhan N.F."/>
            <person name="Baker D."/>
            <person name="Gharbi K."/>
            <person name="Hall N."/>
            <person name="Watson M."/>
            <person name="Adriaenssens E.M."/>
            <person name="Foster-Nyarko E."/>
            <person name="Jarju S."/>
            <person name="Secka A."/>
            <person name="Antonio M."/>
            <person name="Oren A."/>
            <person name="Chaudhuri R.R."/>
            <person name="La Ragione R."/>
            <person name="Hildebrand F."/>
            <person name="Pallen M.J."/>
        </authorList>
    </citation>
    <scope>NUCLEOTIDE SEQUENCE</scope>
    <source>
        <strain evidence="2">ChiBcec7-5410</strain>
    </source>
</reference>
<feature type="domain" description="HD" evidence="1">
    <location>
        <begin position="51"/>
        <end position="178"/>
    </location>
</feature>
<evidence type="ECO:0000259" key="1">
    <source>
        <dbReference type="Pfam" id="PF01966"/>
    </source>
</evidence>